<proteinExistence type="predicted"/>
<accession>A0ABU8UQI1</accession>
<comment type="caution">
    <text evidence="1">The sequence shown here is derived from an EMBL/GenBank/DDBJ whole genome shotgun (WGS) entry which is preliminary data.</text>
</comment>
<gene>
    <name evidence="1" type="ORF">WKI71_24505</name>
</gene>
<evidence type="ECO:0000313" key="2">
    <source>
        <dbReference type="Proteomes" id="UP001376459"/>
    </source>
</evidence>
<reference evidence="1 2" key="1">
    <citation type="submission" date="2024-03" db="EMBL/GenBank/DDBJ databases">
        <title>Novel Streptomyces species of biotechnological and ecological value are a feature of Machair soil.</title>
        <authorList>
            <person name="Prole J.R."/>
            <person name="Goodfellow M."/>
            <person name="Allenby N."/>
            <person name="Ward A.C."/>
        </authorList>
    </citation>
    <scope>NUCLEOTIDE SEQUENCE [LARGE SCALE GENOMIC DNA]</scope>
    <source>
        <strain evidence="1 2">MS1.AVA.1</strain>
    </source>
</reference>
<sequence>MVHFHLKNAQSWGNERTGADLAAQIDPGFVLGEHVLGENVAALSGATTPA</sequence>
<dbReference type="EMBL" id="JBBKAK010000001">
    <property type="protein sequence ID" value="MEJ8670435.1"/>
    <property type="molecule type" value="Genomic_DNA"/>
</dbReference>
<name>A0ABU8UQI1_9ACTN</name>
<evidence type="ECO:0000313" key="1">
    <source>
        <dbReference type="EMBL" id="MEJ8670435.1"/>
    </source>
</evidence>
<keyword evidence="2" id="KW-1185">Reference proteome</keyword>
<organism evidence="1 2">
    <name type="scientific">Streptomyces machairae</name>
    <dbReference type="NCBI Taxonomy" id="3134109"/>
    <lineage>
        <taxon>Bacteria</taxon>
        <taxon>Bacillati</taxon>
        <taxon>Actinomycetota</taxon>
        <taxon>Actinomycetes</taxon>
        <taxon>Kitasatosporales</taxon>
        <taxon>Streptomycetaceae</taxon>
        <taxon>Streptomyces</taxon>
    </lineage>
</organism>
<dbReference type="Proteomes" id="UP001376459">
    <property type="component" value="Unassembled WGS sequence"/>
</dbReference>
<protein>
    <submittedName>
        <fullName evidence="1">Uncharacterized protein</fullName>
    </submittedName>
</protein>